<proteinExistence type="predicted"/>
<organism evidence="3 4">
    <name type="scientific">Panicum miliaceum</name>
    <name type="common">Proso millet</name>
    <name type="synonym">Broomcorn millet</name>
    <dbReference type="NCBI Taxonomy" id="4540"/>
    <lineage>
        <taxon>Eukaryota</taxon>
        <taxon>Viridiplantae</taxon>
        <taxon>Streptophyta</taxon>
        <taxon>Embryophyta</taxon>
        <taxon>Tracheophyta</taxon>
        <taxon>Spermatophyta</taxon>
        <taxon>Magnoliopsida</taxon>
        <taxon>Liliopsida</taxon>
        <taxon>Poales</taxon>
        <taxon>Poaceae</taxon>
        <taxon>PACMAD clade</taxon>
        <taxon>Panicoideae</taxon>
        <taxon>Panicodae</taxon>
        <taxon>Paniceae</taxon>
        <taxon>Panicinae</taxon>
        <taxon>Panicum</taxon>
        <taxon>Panicum sect. Panicum</taxon>
    </lineage>
</organism>
<comment type="caution">
    <text evidence="3">The sequence shown here is derived from an EMBL/GenBank/DDBJ whole genome shotgun (WGS) entry which is preliminary data.</text>
</comment>
<dbReference type="AlphaFoldDB" id="A0A3L6SY60"/>
<dbReference type="OrthoDB" id="685425at2759"/>
<sequence length="489" mass="52422">MAGEVPAATAATAGASPASELVWSPSTMMDANIEALVAQSLLLEEEIFGWQSCTGEALPSEDRTKMVVFQSLYEKGFGLPSRAFFRGLLHYYGVEAMHFKPNSIAPIATFIHLGEGFLGIAPLIPVEGPDTQDVVGGATFSLLQGRKYPEATFQDSNKRWAEEWFVVANPAPGCPLHTGFPPVLNTRWEEKPTEEEMVEVEVLLAELQKLKAEKLTGATMALSFLKRLTQPIQERVHPGALRLCRRGSRARLLIRPSGSSIGSFSFDSSIGSESDIFVELSGPATGAGSTMKKQRATRKVATSKARRGRVAPRGWSLTPPGASRGEAEAAAEKTGLTTPKPEEEEQGGAARSPTWVAQSLSFAVPLKPSVSVRCTNRRVSLSGAKRKAEESTHEASSAEVAKGKVSPVERPLARPRPIEVVATKAKEEVMMAEPLQGVNIVPLEVTPGDGDTARDVEDPADPNPSKGGSVVNFRGGTIRGWRRQCGGSL</sequence>
<dbReference type="InterPro" id="IPR007321">
    <property type="entry name" value="Transposase_28"/>
</dbReference>
<name>A0A3L6SY60_PANMI</name>
<feature type="region of interest" description="Disordered" evidence="1">
    <location>
        <begin position="379"/>
        <end position="408"/>
    </location>
</feature>
<dbReference type="PANTHER" id="PTHR33026:SF7">
    <property type="entry name" value="OS03G0100275 PROTEIN"/>
    <property type="match status" value="1"/>
</dbReference>
<dbReference type="EMBL" id="PQIB02000003">
    <property type="protein sequence ID" value="RLN29412.1"/>
    <property type="molecule type" value="Genomic_DNA"/>
</dbReference>
<feature type="region of interest" description="Disordered" evidence="1">
    <location>
        <begin position="283"/>
        <end position="353"/>
    </location>
</feature>
<reference evidence="4" key="1">
    <citation type="journal article" date="2019" name="Nat. Commun.">
        <title>The genome of broomcorn millet.</title>
        <authorList>
            <person name="Zou C."/>
            <person name="Miki D."/>
            <person name="Li D."/>
            <person name="Tang Q."/>
            <person name="Xiao L."/>
            <person name="Rajput S."/>
            <person name="Deng P."/>
            <person name="Jia W."/>
            <person name="Huang R."/>
            <person name="Zhang M."/>
            <person name="Sun Y."/>
            <person name="Hu J."/>
            <person name="Fu X."/>
            <person name="Schnable P.S."/>
            <person name="Li F."/>
            <person name="Zhang H."/>
            <person name="Feng B."/>
            <person name="Zhu X."/>
            <person name="Liu R."/>
            <person name="Schnable J.C."/>
            <person name="Zhu J.-K."/>
            <person name="Zhang H."/>
        </authorList>
    </citation>
    <scope>NUCLEOTIDE SEQUENCE [LARGE SCALE GENOMIC DNA]</scope>
</reference>
<evidence type="ECO:0000313" key="3">
    <source>
        <dbReference type="EMBL" id="RLN29412.1"/>
    </source>
</evidence>
<evidence type="ECO:0000256" key="1">
    <source>
        <dbReference type="SAM" id="MobiDB-lite"/>
    </source>
</evidence>
<dbReference type="PANTHER" id="PTHR33026">
    <property type="entry name" value="OS06G0360600 PROTEIN"/>
    <property type="match status" value="1"/>
</dbReference>
<feature type="region of interest" description="Disordered" evidence="1">
    <location>
        <begin position="441"/>
        <end position="475"/>
    </location>
</feature>
<accession>A0A3L6SY60</accession>
<feature type="domain" description="Transposase (putative) gypsy type" evidence="2">
    <location>
        <begin position="67"/>
        <end position="126"/>
    </location>
</feature>
<gene>
    <name evidence="3" type="ORF">C2845_PM05G21720</name>
</gene>
<evidence type="ECO:0000313" key="4">
    <source>
        <dbReference type="Proteomes" id="UP000275267"/>
    </source>
</evidence>
<dbReference type="Proteomes" id="UP000275267">
    <property type="component" value="Unassembled WGS sequence"/>
</dbReference>
<dbReference type="Pfam" id="PF04195">
    <property type="entry name" value="Transposase_28"/>
    <property type="match status" value="1"/>
</dbReference>
<evidence type="ECO:0000259" key="2">
    <source>
        <dbReference type="Pfam" id="PF04195"/>
    </source>
</evidence>
<protein>
    <submittedName>
        <fullName evidence="3">Orf3</fullName>
    </submittedName>
</protein>
<keyword evidence="4" id="KW-1185">Reference proteome</keyword>